<keyword evidence="2" id="KW-1133">Transmembrane helix</keyword>
<feature type="compositionally biased region" description="Low complexity" evidence="1">
    <location>
        <begin position="125"/>
        <end position="139"/>
    </location>
</feature>
<reference evidence="4" key="1">
    <citation type="journal article" date="2019" name="Int. J. Syst. Evol. Microbiol.">
        <title>The Global Catalogue of Microorganisms (GCM) 10K type strain sequencing project: providing services to taxonomists for standard genome sequencing and annotation.</title>
        <authorList>
            <consortium name="The Broad Institute Genomics Platform"/>
            <consortium name="The Broad Institute Genome Sequencing Center for Infectious Disease"/>
            <person name="Wu L."/>
            <person name="Ma J."/>
        </authorList>
    </citation>
    <scope>NUCLEOTIDE SEQUENCE [LARGE SCALE GENOMIC DNA]</scope>
    <source>
        <strain evidence="4">JCM 17841</strain>
    </source>
</reference>
<sequence length="275" mass="28775">MLSAYSWGQFGLFVLAVVLLYYLVVGLLYYRVELTALLTPGKKMAGTQLAGVSGKALAPPSLVRPTSAFVKATPAAPEVWEEADDTERPVAGATQNVPAAAEPLVSGALPDSTGTATGHDESSSDTAPKEATAAAGDEAQAQDENRIEEADQADEHLAALVRREAHNLAPDSVAADTAVDGVLEPETVQLPLVVEGYEPLATFEEPVASRLDITPVDPPRLVAAASVAEYLTLLQAGQQPATPVELAGTSLAEQMARQLALNHAELDDLFGPEDE</sequence>
<keyword evidence="2" id="KW-0812">Transmembrane</keyword>
<evidence type="ECO:0000256" key="2">
    <source>
        <dbReference type="SAM" id="Phobius"/>
    </source>
</evidence>
<dbReference type="Proteomes" id="UP001501243">
    <property type="component" value="Unassembled WGS sequence"/>
</dbReference>
<proteinExistence type="predicted"/>
<comment type="caution">
    <text evidence="3">The sequence shown here is derived from an EMBL/GenBank/DDBJ whole genome shotgun (WGS) entry which is preliminary data.</text>
</comment>
<evidence type="ECO:0000256" key="1">
    <source>
        <dbReference type="SAM" id="MobiDB-lite"/>
    </source>
</evidence>
<feature type="transmembrane region" description="Helical" evidence="2">
    <location>
        <begin position="6"/>
        <end position="30"/>
    </location>
</feature>
<feature type="region of interest" description="Disordered" evidence="1">
    <location>
        <begin position="96"/>
        <end position="145"/>
    </location>
</feature>
<dbReference type="EMBL" id="BAABGQ010000001">
    <property type="protein sequence ID" value="GAA4492844.1"/>
    <property type="molecule type" value="Genomic_DNA"/>
</dbReference>
<protein>
    <submittedName>
        <fullName evidence="3">Uncharacterized protein</fullName>
    </submittedName>
</protein>
<name>A0ABP8PVW5_9BACT</name>
<evidence type="ECO:0000313" key="3">
    <source>
        <dbReference type="EMBL" id="GAA4492844.1"/>
    </source>
</evidence>
<keyword evidence="2" id="KW-0472">Membrane</keyword>
<keyword evidence="4" id="KW-1185">Reference proteome</keyword>
<gene>
    <name evidence="3" type="ORF">GCM10023172_00600</name>
</gene>
<evidence type="ECO:0000313" key="4">
    <source>
        <dbReference type="Proteomes" id="UP001501243"/>
    </source>
</evidence>
<organism evidence="3 4">
    <name type="scientific">Hymenobacter ginsengisoli</name>
    <dbReference type="NCBI Taxonomy" id="1051626"/>
    <lineage>
        <taxon>Bacteria</taxon>
        <taxon>Pseudomonadati</taxon>
        <taxon>Bacteroidota</taxon>
        <taxon>Cytophagia</taxon>
        <taxon>Cytophagales</taxon>
        <taxon>Hymenobacteraceae</taxon>
        <taxon>Hymenobacter</taxon>
    </lineage>
</organism>
<accession>A0ABP8PVW5</accession>